<evidence type="ECO:0000313" key="1">
    <source>
        <dbReference type="EMBL" id="MPM12300.1"/>
    </source>
</evidence>
<dbReference type="Gene3D" id="3.30.70.100">
    <property type="match status" value="1"/>
</dbReference>
<dbReference type="GO" id="GO:0062192">
    <property type="term" value="F:L-rhamnose mutarotase activity"/>
    <property type="evidence" value="ECO:0007669"/>
    <property type="project" value="UniProtKB-EC"/>
</dbReference>
<organism evidence="1">
    <name type="scientific">bioreactor metagenome</name>
    <dbReference type="NCBI Taxonomy" id="1076179"/>
    <lineage>
        <taxon>unclassified sequences</taxon>
        <taxon>metagenomes</taxon>
        <taxon>ecological metagenomes</taxon>
    </lineage>
</organism>
<dbReference type="EMBL" id="VSSQ01001952">
    <property type="protein sequence ID" value="MPM12300.1"/>
    <property type="molecule type" value="Genomic_DNA"/>
</dbReference>
<reference evidence="1" key="1">
    <citation type="submission" date="2019-08" db="EMBL/GenBank/DDBJ databases">
        <authorList>
            <person name="Kucharzyk K."/>
            <person name="Murdoch R.W."/>
            <person name="Higgins S."/>
            <person name="Loffler F."/>
        </authorList>
    </citation>
    <scope>NUCLEOTIDE SEQUENCE</scope>
</reference>
<dbReference type="InterPro" id="IPR008000">
    <property type="entry name" value="Rham/fucose_mutarotase"/>
</dbReference>
<sequence>MKKRYCFVIEINEDQMEDYVALHKNPWPETLKGLKDAGADELVIYRYKNFSILFYECEDINKVYKLWGANETCPKWNERLKNAYKISPKIDGSGDVETLEKIFDLNQQLAGKLEPY</sequence>
<dbReference type="EC" id="5.1.3.32" evidence="1"/>
<comment type="caution">
    <text evidence="1">The sequence shown here is derived from an EMBL/GenBank/DDBJ whole genome shotgun (WGS) entry which is preliminary data.</text>
</comment>
<gene>
    <name evidence="1" type="primary">rhaM_2</name>
    <name evidence="1" type="ORF">SDC9_58652</name>
</gene>
<protein>
    <submittedName>
        <fullName evidence="1">L-rhamnose mutarotase</fullName>
        <ecNumber evidence="1">5.1.3.32</ecNumber>
    </submittedName>
</protein>
<dbReference type="SUPFAM" id="SSF54909">
    <property type="entry name" value="Dimeric alpha+beta barrel"/>
    <property type="match status" value="1"/>
</dbReference>
<dbReference type="Pfam" id="PF05336">
    <property type="entry name" value="rhaM"/>
    <property type="match status" value="1"/>
</dbReference>
<keyword evidence="1" id="KW-0413">Isomerase</keyword>
<dbReference type="InterPro" id="IPR011008">
    <property type="entry name" value="Dimeric_a/b-barrel"/>
</dbReference>
<name>A0A644X7Z1_9ZZZZ</name>
<dbReference type="AlphaFoldDB" id="A0A644X7Z1"/>
<accession>A0A644X7Z1</accession>
<proteinExistence type="predicted"/>